<evidence type="ECO:0000313" key="3">
    <source>
        <dbReference type="EMBL" id="RLN58015.1"/>
    </source>
</evidence>
<organism evidence="3 4">
    <name type="scientific">Phytophthora kernoviae</name>
    <dbReference type="NCBI Taxonomy" id="325452"/>
    <lineage>
        <taxon>Eukaryota</taxon>
        <taxon>Sar</taxon>
        <taxon>Stramenopiles</taxon>
        <taxon>Oomycota</taxon>
        <taxon>Peronosporomycetes</taxon>
        <taxon>Peronosporales</taxon>
        <taxon>Peronosporaceae</taxon>
        <taxon>Phytophthora</taxon>
    </lineage>
</organism>
<comment type="similarity">
    <text evidence="1">Belongs to the histidine acid phosphatase family.</text>
</comment>
<reference evidence="3 4" key="1">
    <citation type="submission" date="2018-07" db="EMBL/GenBank/DDBJ databases">
        <title>Genome sequencing of oomycete isolates from Chile give support for New Zealand origin for Phytophthora kernoviae and make available the first Nothophytophthora sp. genome.</title>
        <authorList>
            <person name="Studholme D.J."/>
            <person name="Sanfuentes E."/>
            <person name="Panda P."/>
            <person name="Hill R."/>
            <person name="Sambles C."/>
            <person name="Grant M."/>
            <person name="Williams N.M."/>
            <person name="Mcdougal R.L."/>
        </authorList>
    </citation>
    <scope>NUCLEOTIDE SEQUENCE [LARGE SCALE GENOMIC DNA]</scope>
    <source>
        <strain evidence="3">Chile6</strain>
    </source>
</reference>
<evidence type="ECO:0000256" key="2">
    <source>
        <dbReference type="ARBA" id="ARBA00022801"/>
    </source>
</evidence>
<dbReference type="EMBL" id="MBDO02000282">
    <property type="protein sequence ID" value="RLN58015.1"/>
    <property type="molecule type" value="Genomic_DNA"/>
</dbReference>
<dbReference type="Gene3D" id="3.40.50.1240">
    <property type="entry name" value="Phosphoglycerate mutase-like"/>
    <property type="match status" value="1"/>
</dbReference>
<dbReference type="InterPro" id="IPR033379">
    <property type="entry name" value="Acid_Pase_AS"/>
</dbReference>
<dbReference type="InterPro" id="IPR000560">
    <property type="entry name" value="His_Pase_clade-2"/>
</dbReference>
<proteinExistence type="inferred from homology"/>
<dbReference type="PANTHER" id="PTHR11567:SF110">
    <property type="entry name" value="2-PHOSPHOXYLOSE PHOSPHATASE 1"/>
    <property type="match status" value="1"/>
</dbReference>
<dbReference type="AlphaFoldDB" id="A0A3F2RIS7"/>
<dbReference type="PANTHER" id="PTHR11567">
    <property type="entry name" value="ACID PHOSPHATASE-RELATED"/>
    <property type="match status" value="1"/>
</dbReference>
<sequence length="368" mass="42253">MVLRLRLRQLQVVHRHGDRTPLLNVFRGSVNARAEKEEALMWGRQLPEAEELAQLRDKFSIQLGGKAQSSFQQWPFGYLTSRGFQQMKLRGDRLRGFCKKEVFNLAELTSNEVQIFSNAYTRTQLSVQSLLSGLLQDQPQMRPYVSVLPPETDIINTYAAFPEIMEMKKDLERDNAEFAAREHEMAPCKQELMRLLPAINSGQVPFTWMTAADYFVCRRSHNVPFIPGTKVHGEATERHLGFRFHQFYSHRTILKLVAGRLMHNVLCEMQKALWDHSESKKLVIYSGHDVSLLSVLRTMDAEIANDIGWWPEYSSALALELLEDENGKFFVRTRLNGEILAIGEAAEGQCSPDRFRDMVLDHIGSRAE</sequence>
<dbReference type="Proteomes" id="UP000277300">
    <property type="component" value="Unassembled WGS sequence"/>
</dbReference>
<evidence type="ECO:0008006" key="5">
    <source>
        <dbReference type="Google" id="ProtNLM"/>
    </source>
</evidence>
<keyword evidence="2" id="KW-0378">Hydrolase</keyword>
<dbReference type="InterPro" id="IPR029033">
    <property type="entry name" value="His_PPase_superfam"/>
</dbReference>
<dbReference type="OrthoDB" id="10257284at2759"/>
<dbReference type="SUPFAM" id="SSF53254">
    <property type="entry name" value="Phosphoglycerate mutase-like"/>
    <property type="match status" value="1"/>
</dbReference>
<dbReference type="CDD" id="cd07061">
    <property type="entry name" value="HP_HAP_like"/>
    <property type="match status" value="1"/>
</dbReference>
<evidence type="ECO:0000256" key="1">
    <source>
        <dbReference type="ARBA" id="ARBA00005375"/>
    </source>
</evidence>
<evidence type="ECO:0000313" key="4">
    <source>
        <dbReference type="Proteomes" id="UP000277300"/>
    </source>
</evidence>
<dbReference type="PROSITE" id="PS00616">
    <property type="entry name" value="HIS_ACID_PHOSPHAT_1"/>
    <property type="match status" value="1"/>
</dbReference>
<protein>
    <recommendedName>
        <fullName evidence="5">Histidine acid phosphatase</fullName>
    </recommendedName>
</protein>
<accession>A0A3F2RIS7</accession>
<gene>
    <name evidence="3" type="ORF">BBP00_00007236</name>
</gene>
<dbReference type="GO" id="GO:0016791">
    <property type="term" value="F:phosphatase activity"/>
    <property type="evidence" value="ECO:0007669"/>
    <property type="project" value="TreeGrafter"/>
</dbReference>
<dbReference type="Pfam" id="PF00328">
    <property type="entry name" value="His_Phos_2"/>
    <property type="match status" value="1"/>
</dbReference>
<comment type="caution">
    <text evidence="3">The sequence shown here is derived from an EMBL/GenBank/DDBJ whole genome shotgun (WGS) entry which is preliminary data.</text>
</comment>
<dbReference type="InterPro" id="IPR050645">
    <property type="entry name" value="Histidine_acid_phosphatase"/>
</dbReference>
<name>A0A3F2RIS7_9STRA</name>